<dbReference type="Pfam" id="PF01078">
    <property type="entry name" value="Mg_chelatase"/>
    <property type="match status" value="1"/>
</dbReference>
<evidence type="ECO:0000313" key="2">
    <source>
        <dbReference type="EMBL" id="MFD1568952.1"/>
    </source>
</evidence>
<keyword evidence="3" id="KW-1185">Reference proteome</keyword>
<dbReference type="SUPFAM" id="SSF52540">
    <property type="entry name" value="P-loop containing nucleoside triphosphate hydrolases"/>
    <property type="match status" value="1"/>
</dbReference>
<organism evidence="2 3">
    <name type="scientific">Halolamina litorea</name>
    <dbReference type="NCBI Taxonomy" id="1515593"/>
    <lineage>
        <taxon>Archaea</taxon>
        <taxon>Methanobacteriati</taxon>
        <taxon>Methanobacteriota</taxon>
        <taxon>Stenosarchaea group</taxon>
        <taxon>Halobacteria</taxon>
        <taxon>Halobacteriales</taxon>
        <taxon>Haloferacaceae</taxon>
    </lineage>
</organism>
<dbReference type="Gene3D" id="3.40.50.300">
    <property type="entry name" value="P-loop containing nucleotide triphosphate hydrolases"/>
    <property type="match status" value="1"/>
</dbReference>
<dbReference type="InterPro" id="IPR027417">
    <property type="entry name" value="P-loop_NTPase"/>
</dbReference>
<gene>
    <name evidence="2" type="ORF">ACFSAU_15770</name>
</gene>
<comment type="caution">
    <text evidence="2">The sequence shown here is derived from an EMBL/GenBank/DDBJ whole genome shotgun (WGS) entry which is preliminary data.</text>
</comment>
<protein>
    <submittedName>
        <fullName evidence="2">AAA family ATPase</fullName>
    </submittedName>
</protein>
<evidence type="ECO:0000313" key="3">
    <source>
        <dbReference type="Proteomes" id="UP001597139"/>
    </source>
</evidence>
<dbReference type="CDD" id="cd00009">
    <property type="entry name" value="AAA"/>
    <property type="match status" value="1"/>
</dbReference>
<dbReference type="InterPro" id="IPR000523">
    <property type="entry name" value="Mg_chelatse_chII-like_cat_dom"/>
</dbReference>
<feature type="non-terminal residue" evidence="2">
    <location>
        <position position="218"/>
    </location>
</feature>
<name>A0ABD6BWE6_9EURY</name>
<dbReference type="EMBL" id="JBHUCZ010000033">
    <property type="protein sequence ID" value="MFD1568952.1"/>
    <property type="molecule type" value="Genomic_DNA"/>
</dbReference>
<dbReference type="AlphaFoldDB" id="A0ABD6BWE6"/>
<accession>A0ABD6BWE6</accession>
<sequence>MDPGDFLIFYRDGKYEYAAEVLDTERNEGLGRETWPNHEEGSPWVCIIYLDEPTELGVDSAEIHDLAGYNMTHTMGFSPLNDMGIGGIRGRWGSVEAFATGDSPIVADNEEPSTVPDLDVRSTPDVSIPKSVLDDLYFPGEEAAEIADQVSAAVNAGKHVVFTGPPGTGKTEIARRVADHLVNTHPTHYSGAEMTTATADWSTFETVGGYMPEEDGDG</sequence>
<feature type="domain" description="Magnesium chelatase ChlI-like catalytic" evidence="1">
    <location>
        <begin position="140"/>
        <end position="187"/>
    </location>
</feature>
<evidence type="ECO:0000259" key="1">
    <source>
        <dbReference type="Pfam" id="PF01078"/>
    </source>
</evidence>
<dbReference type="RefSeq" id="WP_379822647.1">
    <property type="nucleotide sequence ID" value="NZ_JBHUCZ010000033.1"/>
</dbReference>
<dbReference type="Proteomes" id="UP001597139">
    <property type="component" value="Unassembled WGS sequence"/>
</dbReference>
<reference evidence="2 3" key="1">
    <citation type="journal article" date="2019" name="Int. J. Syst. Evol. Microbiol.">
        <title>The Global Catalogue of Microorganisms (GCM) 10K type strain sequencing project: providing services to taxonomists for standard genome sequencing and annotation.</title>
        <authorList>
            <consortium name="The Broad Institute Genomics Platform"/>
            <consortium name="The Broad Institute Genome Sequencing Center for Infectious Disease"/>
            <person name="Wu L."/>
            <person name="Ma J."/>
        </authorList>
    </citation>
    <scope>NUCLEOTIDE SEQUENCE [LARGE SCALE GENOMIC DNA]</scope>
    <source>
        <strain evidence="2 3">CGMCC 1.12859</strain>
    </source>
</reference>
<proteinExistence type="predicted"/>